<evidence type="ECO:0000313" key="4">
    <source>
        <dbReference type="Proteomes" id="UP000032726"/>
    </source>
</evidence>
<dbReference type="Gene3D" id="3.40.50.12780">
    <property type="entry name" value="N-terminal domain of ligase-like"/>
    <property type="match status" value="1"/>
</dbReference>
<dbReference type="InterPro" id="IPR042099">
    <property type="entry name" value="ANL_N_sf"/>
</dbReference>
<protein>
    <submittedName>
        <fullName evidence="3">AMP-dependent synthetase and ligase</fullName>
    </submittedName>
</protein>
<proteinExistence type="inferred from homology"/>
<dbReference type="Gene3D" id="3.30.300.30">
    <property type="match status" value="1"/>
</dbReference>
<dbReference type="HOGENOM" id="CLU_062005_0_0_10"/>
<organism evidence="3 4">
    <name type="scientific">Flagellimonas lutaonensis</name>
    <dbReference type="NCBI Taxonomy" id="516051"/>
    <lineage>
        <taxon>Bacteria</taxon>
        <taxon>Pseudomonadati</taxon>
        <taxon>Bacteroidota</taxon>
        <taxon>Flavobacteriia</taxon>
        <taxon>Flavobacteriales</taxon>
        <taxon>Flavobacteriaceae</taxon>
        <taxon>Flagellimonas</taxon>
    </lineage>
</organism>
<dbReference type="GO" id="GO:0006631">
    <property type="term" value="P:fatty acid metabolic process"/>
    <property type="evidence" value="ECO:0007669"/>
    <property type="project" value="TreeGrafter"/>
</dbReference>
<comment type="similarity">
    <text evidence="1">Belongs to the ATP-dependent AMP-binding enzyme family.</text>
</comment>
<dbReference type="KEGG" id="mlt:VC82_2625"/>
<dbReference type="PANTHER" id="PTHR43201:SF8">
    <property type="entry name" value="ACYL-COA SYNTHETASE FAMILY MEMBER 3"/>
    <property type="match status" value="1"/>
</dbReference>
<dbReference type="Pfam" id="PF00501">
    <property type="entry name" value="AMP-binding"/>
    <property type="match status" value="1"/>
</dbReference>
<gene>
    <name evidence="3" type="ORF">VC82_2625</name>
</gene>
<keyword evidence="3" id="KW-0436">Ligase</keyword>
<sequence length="358" mass="40129">MKRQTWHEVHPAFKLNGIPYTKEDLKEVGYSLVKEGVEHEQSIGDFLLDWLSESPIIEVNTSGSTGEPKTIRLKKEHMVNSALATGTYFGLEPGQTALHCLPSRFIAGKMMLVRAMVLGLEMDYLEPSSRPLLHTDKKYDFCAMVPLQATHSYEKLHLINTLIVGGAPITNKLKALLQDHPTKVYETYGMTETVTHIAVKKVNGPDKSDYFKTLPDVKISKDERGCLVIDAPKVADAPVVTNDVVALVSDTEFEWLGRFDNIINSGGVKLVPEQIEAKLANIFENRFFVAGIPDEELGQRLILVMEGDGDADQIRGAIEASKDLEKFEKPKEVYFIKAFLETDTQKILRKENLERLSL</sequence>
<dbReference type="InterPro" id="IPR045851">
    <property type="entry name" value="AMP-bd_C_sf"/>
</dbReference>
<dbReference type="InterPro" id="IPR000873">
    <property type="entry name" value="AMP-dep_synth/lig_dom"/>
</dbReference>
<feature type="domain" description="AMP-dependent synthetase/ligase" evidence="2">
    <location>
        <begin position="61"/>
        <end position="207"/>
    </location>
</feature>
<accession>A0A0D5YV40</accession>
<dbReference type="PANTHER" id="PTHR43201">
    <property type="entry name" value="ACYL-COA SYNTHETASE"/>
    <property type="match status" value="1"/>
</dbReference>
<reference evidence="3 4" key="1">
    <citation type="submission" date="2015-03" db="EMBL/GenBank/DDBJ databases">
        <title>Complete genome sequence of Muricauda lutaonensis CC-HSB-11T, isolated from a coastal hot spring.</title>
        <authorList>
            <person name="Kim K.M."/>
        </authorList>
    </citation>
    <scope>NUCLEOTIDE SEQUENCE [LARGE SCALE GENOMIC DNA]</scope>
    <source>
        <strain evidence="3 4">CC-HSB-11</strain>
    </source>
</reference>
<dbReference type="STRING" id="516051.VC82_2625"/>
<keyword evidence="4" id="KW-1185">Reference proteome</keyword>
<evidence type="ECO:0000259" key="2">
    <source>
        <dbReference type="Pfam" id="PF00501"/>
    </source>
</evidence>
<dbReference type="EMBL" id="CP011071">
    <property type="protein sequence ID" value="AKA36187.1"/>
    <property type="molecule type" value="Genomic_DNA"/>
</dbReference>
<dbReference type="OrthoDB" id="8870348at2"/>
<evidence type="ECO:0000256" key="1">
    <source>
        <dbReference type="ARBA" id="ARBA00006432"/>
    </source>
</evidence>
<name>A0A0D5YV40_9FLAO</name>
<evidence type="ECO:0000313" key="3">
    <source>
        <dbReference type="EMBL" id="AKA36187.1"/>
    </source>
</evidence>
<dbReference type="GO" id="GO:0031956">
    <property type="term" value="F:medium-chain fatty acid-CoA ligase activity"/>
    <property type="evidence" value="ECO:0007669"/>
    <property type="project" value="TreeGrafter"/>
</dbReference>
<dbReference type="PATRIC" id="fig|516051.4.peg.2692"/>
<dbReference type="AlphaFoldDB" id="A0A0D5YV40"/>
<dbReference type="Proteomes" id="UP000032726">
    <property type="component" value="Chromosome"/>
</dbReference>
<dbReference type="SUPFAM" id="SSF56801">
    <property type="entry name" value="Acetyl-CoA synthetase-like"/>
    <property type="match status" value="1"/>
</dbReference>
<dbReference type="RefSeq" id="WP_045802755.1">
    <property type="nucleotide sequence ID" value="NZ_CP011071.1"/>
</dbReference>